<feature type="transmembrane region" description="Helical" evidence="1">
    <location>
        <begin position="7"/>
        <end position="24"/>
    </location>
</feature>
<gene>
    <name evidence="2" type="ORF">A2388_01745</name>
</gene>
<feature type="transmembrane region" description="Helical" evidence="1">
    <location>
        <begin position="30"/>
        <end position="48"/>
    </location>
</feature>
<name>A0A1G2Q478_9BACT</name>
<protein>
    <submittedName>
        <fullName evidence="2">Uncharacterized protein</fullName>
    </submittedName>
</protein>
<evidence type="ECO:0000256" key="1">
    <source>
        <dbReference type="SAM" id="Phobius"/>
    </source>
</evidence>
<dbReference type="EMBL" id="MHTC01000038">
    <property type="protein sequence ID" value="OHA54829.1"/>
    <property type="molecule type" value="Genomic_DNA"/>
</dbReference>
<evidence type="ECO:0000313" key="3">
    <source>
        <dbReference type="Proteomes" id="UP000177575"/>
    </source>
</evidence>
<organism evidence="2 3">
    <name type="scientific">Candidatus Veblenbacteria bacterium RIFOXYB1_FULL_43_13</name>
    <dbReference type="NCBI Taxonomy" id="1802426"/>
    <lineage>
        <taxon>Bacteria</taxon>
        <taxon>Candidatus Vebleniibacteriota</taxon>
    </lineage>
</organism>
<comment type="caution">
    <text evidence="2">The sequence shown here is derived from an EMBL/GenBank/DDBJ whole genome shotgun (WGS) entry which is preliminary data.</text>
</comment>
<proteinExistence type="predicted"/>
<feature type="transmembrane region" description="Helical" evidence="1">
    <location>
        <begin position="101"/>
        <end position="125"/>
    </location>
</feature>
<evidence type="ECO:0000313" key="2">
    <source>
        <dbReference type="EMBL" id="OHA54829.1"/>
    </source>
</evidence>
<keyword evidence="1" id="KW-0472">Membrane</keyword>
<keyword evidence="1" id="KW-1133">Transmembrane helix</keyword>
<sequence>MSYTKKLMPILAIAVAAGFLTDYIGLFNFGWMFIAAPAAAGVLLAIVQNETSSYRFLDKLVIGSFVYSFIFAGLTVVHMYFSSVDWYLAHPKLSFGMSFNFLDHLWLALALSFIAFMGGLVGIVGKGFYILHSAKSASASNSSLREVNAHLSLVGRNRRMV</sequence>
<accession>A0A1G2Q478</accession>
<reference evidence="2 3" key="1">
    <citation type="journal article" date="2016" name="Nat. Commun.">
        <title>Thousands of microbial genomes shed light on interconnected biogeochemical processes in an aquifer system.</title>
        <authorList>
            <person name="Anantharaman K."/>
            <person name="Brown C.T."/>
            <person name="Hug L.A."/>
            <person name="Sharon I."/>
            <person name="Castelle C.J."/>
            <person name="Probst A.J."/>
            <person name="Thomas B.C."/>
            <person name="Singh A."/>
            <person name="Wilkins M.J."/>
            <person name="Karaoz U."/>
            <person name="Brodie E.L."/>
            <person name="Williams K.H."/>
            <person name="Hubbard S.S."/>
            <person name="Banfield J.F."/>
        </authorList>
    </citation>
    <scope>NUCLEOTIDE SEQUENCE [LARGE SCALE GENOMIC DNA]</scope>
</reference>
<dbReference type="AlphaFoldDB" id="A0A1G2Q478"/>
<keyword evidence="1" id="KW-0812">Transmembrane</keyword>
<dbReference type="Proteomes" id="UP000177575">
    <property type="component" value="Unassembled WGS sequence"/>
</dbReference>
<feature type="transmembrane region" description="Helical" evidence="1">
    <location>
        <begin position="60"/>
        <end position="81"/>
    </location>
</feature>